<dbReference type="AlphaFoldDB" id="A0A1I6VCT6"/>
<reference evidence="4" key="1">
    <citation type="submission" date="2016-10" db="EMBL/GenBank/DDBJ databases">
        <authorList>
            <person name="Varghese N."/>
            <person name="Submissions S."/>
        </authorList>
    </citation>
    <scope>NUCLEOTIDE SEQUENCE [LARGE SCALE GENOMIC DNA]</scope>
    <source>
        <strain evidence="4">DSM 23422</strain>
    </source>
</reference>
<dbReference type="PANTHER" id="PTHR43566:SF2">
    <property type="entry name" value="DUF4143 DOMAIN-CONTAINING PROTEIN"/>
    <property type="match status" value="1"/>
</dbReference>
<dbReference type="PANTHER" id="PTHR43566">
    <property type="entry name" value="CONSERVED PROTEIN"/>
    <property type="match status" value="1"/>
</dbReference>
<protein>
    <recommendedName>
        <fullName evidence="5">AAA+ ATPase domain-containing protein</fullName>
    </recommendedName>
</protein>
<keyword evidence="4" id="KW-1185">Reference proteome</keyword>
<dbReference type="Pfam" id="PF13635">
    <property type="entry name" value="DUF4143"/>
    <property type="match status" value="1"/>
</dbReference>
<accession>A0A1I6VCT6</accession>
<dbReference type="InterPro" id="IPR011335">
    <property type="entry name" value="Restrct_endonuc-II-like"/>
</dbReference>
<evidence type="ECO:0000259" key="2">
    <source>
        <dbReference type="Pfam" id="PF13635"/>
    </source>
</evidence>
<dbReference type="RefSeq" id="WP_093917479.1">
    <property type="nucleotide sequence ID" value="NZ_FPAJ01000006.1"/>
</dbReference>
<dbReference type="EMBL" id="FPAJ01000006">
    <property type="protein sequence ID" value="SFT11479.1"/>
    <property type="molecule type" value="Genomic_DNA"/>
</dbReference>
<dbReference type="OrthoDB" id="9771844at2"/>
<dbReference type="InterPro" id="IPR027417">
    <property type="entry name" value="P-loop_NTPase"/>
</dbReference>
<feature type="domain" description="DUF4143" evidence="2">
    <location>
        <begin position="210"/>
        <end position="371"/>
    </location>
</feature>
<gene>
    <name evidence="3" type="ORF">SAMN04488040_3231</name>
</gene>
<dbReference type="InterPro" id="IPR025420">
    <property type="entry name" value="DUF4143"/>
</dbReference>
<dbReference type="Gene3D" id="3.40.50.300">
    <property type="entry name" value="P-loop containing nucleotide triphosphate hydrolases"/>
    <property type="match status" value="1"/>
</dbReference>
<evidence type="ECO:0008006" key="5">
    <source>
        <dbReference type="Google" id="ProtNLM"/>
    </source>
</evidence>
<dbReference type="SUPFAM" id="SSF52980">
    <property type="entry name" value="Restriction endonuclease-like"/>
    <property type="match status" value="1"/>
</dbReference>
<sequence length="428" mass="47619">MTQTEPYLPRHLVTELEEAVASARVVNLIGPRQVGKTTLVRDLFGHGRFITLDDAAILSAIEADPEGQFASLMQELGPAPLIIDEAQRSKKLALTIKKVVDTDRRKGQFVLTGSSNVFTTTDVADSLAGRMRTLKLWPLSVTEIKSAPVSRLVDWGMQKQPHLSQISEPEPLTRGDYIDLILAGGFPETRTLPLRSRQRGYRDYIDAVVERDVADITPVRKPDALRILIDQMAARTAQEINTSALAKLTKLQRVTVDQYLDILMRLSMLTKLGAWTSGEGKREIKQPKYHFVDSGIACALRRFTDTSFDIDNTPQALGGLLESFVVGELQRALPLQDADYRMYHWRSADQREIDILIDGGNHLVNIEVKASATVSSDDFKHLQWFVKDGPGRGKTCTGLVFYLGREKLSFGGGNYALPVSALWSEITL</sequence>
<evidence type="ECO:0000259" key="1">
    <source>
        <dbReference type="Pfam" id="PF13173"/>
    </source>
</evidence>
<evidence type="ECO:0000313" key="4">
    <source>
        <dbReference type="Proteomes" id="UP000199239"/>
    </source>
</evidence>
<organism evidence="3 4">
    <name type="scientific">Sulfitobacter marinus</name>
    <dbReference type="NCBI Taxonomy" id="394264"/>
    <lineage>
        <taxon>Bacteria</taxon>
        <taxon>Pseudomonadati</taxon>
        <taxon>Pseudomonadota</taxon>
        <taxon>Alphaproteobacteria</taxon>
        <taxon>Rhodobacterales</taxon>
        <taxon>Roseobacteraceae</taxon>
        <taxon>Sulfitobacter</taxon>
    </lineage>
</organism>
<dbReference type="STRING" id="394264.SAMN04488040_3231"/>
<proteinExistence type="predicted"/>
<dbReference type="SUPFAM" id="SSF52540">
    <property type="entry name" value="P-loop containing nucleoside triphosphate hydrolases"/>
    <property type="match status" value="1"/>
</dbReference>
<name>A0A1I6VCT6_9RHOB</name>
<feature type="domain" description="AAA" evidence="1">
    <location>
        <begin position="24"/>
        <end position="144"/>
    </location>
</feature>
<dbReference type="Proteomes" id="UP000199239">
    <property type="component" value="Unassembled WGS sequence"/>
</dbReference>
<dbReference type="InterPro" id="IPR041682">
    <property type="entry name" value="AAA_14"/>
</dbReference>
<dbReference type="Pfam" id="PF13173">
    <property type="entry name" value="AAA_14"/>
    <property type="match status" value="1"/>
</dbReference>
<evidence type="ECO:0000313" key="3">
    <source>
        <dbReference type="EMBL" id="SFT11479.1"/>
    </source>
</evidence>